<keyword evidence="1" id="KW-0812">Transmembrane</keyword>
<sequence>MESSSSYSSRGAASFFTQANVLHRKNLTFQKRNLKTNIGIVAFPIFLCAVIILIQNVVEAEMNKDMHQCGCQGGVCGIQYSSLDQFDACPISSPFEWPALHQVPRPESRAVTSDHPTPAGLPDESCKVSLSCQASVLFTRGNQSFAQILAQSPFLSSSSALNLSDFPSSLSTFILGTDTSMGNTVHGACFCL</sequence>
<feature type="transmembrane region" description="Helical" evidence="1">
    <location>
        <begin position="38"/>
        <end position="58"/>
    </location>
</feature>
<keyword evidence="1" id="KW-0472">Membrane</keyword>
<reference evidence="2" key="1">
    <citation type="submission" date="2022-05" db="EMBL/GenBank/DDBJ databases">
        <title>The Musa troglodytarum L. genome provides insights into the mechanism of non-climacteric behaviour and enrichment of carotenoids.</title>
        <authorList>
            <person name="Wang J."/>
        </authorList>
    </citation>
    <scope>NUCLEOTIDE SEQUENCE</scope>
    <source>
        <tissue evidence="2">Leaf</tissue>
    </source>
</reference>
<proteinExistence type="predicted"/>
<dbReference type="Proteomes" id="UP001055439">
    <property type="component" value="Chromosome 1"/>
</dbReference>
<gene>
    <name evidence="2" type="ORF">MUK42_37557</name>
</gene>
<evidence type="ECO:0000256" key="1">
    <source>
        <dbReference type="SAM" id="Phobius"/>
    </source>
</evidence>
<accession>A0A9E7E9S4</accession>
<dbReference type="OrthoDB" id="783737at2759"/>
<protein>
    <submittedName>
        <fullName evidence="2">ABC transporter</fullName>
    </submittedName>
</protein>
<evidence type="ECO:0000313" key="2">
    <source>
        <dbReference type="EMBL" id="URD73043.1"/>
    </source>
</evidence>
<name>A0A9E7E9S4_9LILI</name>
<organism evidence="2 3">
    <name type="scientific">Musa troglodytarum</name>
    <name type="common">fe'i banana</name>
    <dbReference type="NCBI Taxonomy" id="320322"/>
    <lineage>
        <taxon>Eukaryota</taxon>
        <taxon>Viridiplantae</taxon>
        <taxon>Streptophyta</taxon>
        <taxon>Embryophyta</taxon>
        <taxon>Tracheophyta</taxon>
        <taxon>Spermatophyta</taxon>
        <taxon>Magnoliopsida</taxon>
        <taxon>Liliopsida</taxon>
        <taxon>Zingiberales</taxon>
        <taxon>Musaceae</taxon>
        <taxon>Musa</taxon>
    </lineage>
</organism>
<evidence type="ECO:0000313" key="3">
    <source>
        <dbReference type="Proteomes" id="UP001055439"/>
    </source>
</evidence>
<keyword evidence="1" id="KW-1133">Transmembrane helix</keyword>
<dbReference type="EMBL" id="CP097502">
    <property type="protein sequence ID" value="URD73043.1"/>
    <property type="molecule type" value="Genomic_DNA"/>
</dbReference>
<dbReference type="AlphaFoldDB" id="A0A9E7E9S4"/>
<keyword evidence="3" id="KW-1185">Reference proteome</keyword>